<reference evidence="1 2" key="1">
    <citation type="journal article" date="2015" name="Int. J. Syst. Evol. Microbiol.">
        <title>Roseomonas oryzae sp. nov., isolated from paddy rhizosphere soil.</title>
        <authorList>
            <person name="Ramaprasad E.V."/>
            <person name="Sasikala Ch."/>
            <person name="Ramana Ch.V."/>
        </authorList>
    </citation>
    <scope>NUCLEOTIDE SEQUENCE [LARGE SCALE GENOMIC DNA]</scope>
    <source>
        <strain evidence="1 2">KCTC 42542</strain>
    </source>
</reference>
<organism evidence="1 2">
    <name type="scientific">Teichococcus oryzae</name>
    <dbReference type="NCBI Taxonomy" id="1608942"/>
    <lineage>
        <taxon>Bacteria</taxon>
        <taxon>Pseudomonadati</taxon>
        <taxon>Pseudomonadota</taxon>
        <taxon>Alphaproteobacteria</taxon>
        <taxon>Acetobacterales</taxon>
        <taxon>Roseomonadaceae</taxon>
        <taxon>Roseomonas</taxon>
    </lineage>
</organism>
<evidence type="ECO:0000313" key="2">
    <source>
        <dbReference type="Proteomes" id="UP000322110"/>
    </source>
</evidence>
<keyword evidence="2" id="KW-1185">Reference proteome</keyword>
<dbReference type="OrthoDB" id="7262976at2"/>
<protein>
    <submittedName>
        <fullName evidence="1">Uncharacterized protein</fullName>
    </submittedName>
</protein>
<dbReference type="Proteomes" id="UP000322110">
    <property type="component" value="Unassembled WGS sequence"/>
</dbReference>
<gene>
    <name evidence="1" type="ORF">F0Q34_21065</name>
</gene>
<dbReference type="AlphaFoldDB" id="A0A5B2T9G5"/>
<proteinExistence type="predicted"/>
<dbReference type="EMBL" id="VUKA01000041">
    <property type="protein sequence ID" value="KAA2211261.1"/>
    <property type="molecule type" value="Genomic_DNA"/>
</dbReference>
<evidence type="ECO:0000313" key="1">
    <source>
        <dbReference type="EMBL" id="KAA2211261.1"/>
    </source>
</evidence>
<sequence>MPSLDNRFLLAAVVDRIIYGQEDTFRHEDAAELLRQMPAPNPWRQLRLPFEFRVEGSMSGSRMSGSAAGLGDVSVQGDGRSFAYDSQAGHTVRVGQWKLRHSASFWEALRGHATIEIVQTLGEAGQDGRSAALVYQRGEPVELRSFRQQEKFIGKYAIINSRAVPWKTPVHRQPIEADYEVETPQGKDGGVFRAAAA</sequence>
<accession>A0A5B2T9G5</accession>
<name>A0A5B2T9G5_9PROT</name>
<comment type="caution">
    <text evidence="1">The sequence shown here is derived from an EMBL/GenBank/DDBJ whole genome shotgun (WGS) entry which is preliminary data.</text>
</comment>
<dbReference type="RefSeq" id="WP_149814346.1">
    <property type="nucleotide sequence ID" value="NZ_VUKA01000041.1"/>
</dbReference>